<protein>
    <submittedName>
        <fullName evidence="2">Uncharacterized protein</fullName>
    </submittedName>
</protein>
<evidence type="ECO:0000256" key="1">
    <source>
        <dbReference type="SAM" id="MobiDB-lite"/>
    </source>
</evidence>
<evidence type="ECO:0000313" key="2">
    <source>
        <dbReference type="EMBL" id="RCG13964.1"/>
    </source>
</evidence>
<name>A0A367E7E2_9ACTN</name>
<dbReference type="AlphaFoldDB" id="A0A367E7E2"/>
<accession>A0A367E7E2</accession>
<dbReference type="EMBL" id="QOIN01000073">
    <property type="protein sequence ID" value="RCG13964.1"/>
    <property type="molecule type" value="Genomic_DNA"/>
</dbReference>
<dbReference type="RefSeq" id="WP_114025663.1">
    <property type="nucleotide sequence ID" value="NZ_JBEYTF010000009.1"/>
</dbReference>
<keyword evidence="3" id="KW-1185">Reference proteome</keyword>
<proteinExistence type="predicted"/>
<dbReference type="Proteomes" id="UP000252914">
    <property type="component" value="Unassembled WGS sequence"/>
</dbReference>
<evidence type="ECO:0000313" key="3">
    <source>
        <dbReference type="Proteomes" id="UP000252914"/>
    </source>
</evidence>
<reference evidence="2 3" key="1">
    <citation type="submission" date="2018-06" db="EMBL/GenBank/DDBJ databases">
        <title>Streptomyces reniochalinae sp. nov. and Streptomyces diacarnus sp. nov. from marine sponges.</title>
        <authorList>
            <person name="Li L."/>
        </authorList>
    </citation>
    <scope>NUCLEOTIDE SEQUENCE [LARGE SCALE GENOMIC DNA]</scope>
    <source>
        <strain evidence="2 3">LHW51701</strain>
    </source>
</reference>
<organism evidence="2 3">
    <name type="scientific">Streptomyces diacarni</name>
    <dbReference type="NCBI Taxonomy" id="2800381"/>
    <lineage>
        <taxon>Bacteria</taxon>
        <taxon>Bacillati</taxon>
        <taxon>Actinomycetota</taxon>
        <taxon>Actinomycetes</taxon>
        <taxon>Kitasatosporales</taxon>
        <taxon>Streptomycetaceae</taxon>
        <taxon>Streptomyces</taxon>
    </lineage>
</organism>
<gene>
    <name evidence="2" type="ORF">DTL70_32815</name>
</gene>
<sequence>MSDETAPLRETHRMTLRVYRVAADTGRRTPVRSVTVLEKGPWLGPPGGFSPGAYPPCECPEHRRE</sequence>
<comment type="caution">
    <text evidence="2">The sequence shown here is derived from an EMBL/GenBank/DDBJ whole genome shotgun (WGS) entry which is preliminary data.</text>
</comment>
<feature type="region of interest" description="Disordered" evidence="1">
    <location>
        <begin position="41"/>
        <end position="65"/>
    </location>
</feature>